<dbReference type="EMBL" id="UNOZ01000020">
    <property type="protein sequence ID" value="SYX90699.1"/>
    <property type="molecule type" value="Genomic_DNA"/>
</dbReference>
<evidence type="ECO:0000256" key="1">
    <source>
        <dbReference type="SAM" id="Coils"/>
    </source>
</evidence>
<gene>
    <name evidence="3" type="ORF">CCOS865_02966</name>
</gene>
<name>A0A383RUH9_9PSED</name>
<keyword evidence="2" id="KW-0472">Membrane</keyword>
<reference evidence="4" key="1">
    <citation type="submission" date="2018-08" db="EMBL/GenBank/DDBJ databases">
        <authorList>
            <person name="Blom J."/>
        </authorList>
    </citation>
    <scope>NUCLEOTIDE SEQUENCE [LARGE SCALE GENOMIC DNA]</scope>
    <source>
        <strain evidence="4">CCOS 865</strain>
    </source>
</reference>
<feature type="coiled-coil region" evidence="1">
    <location>
        <begin position="2"/>
        <end position="36"/>
    </location>
</feature>
<dbReference type="RefSeq" id="WP_119142167.1">
    <property type="nucleotide sequence ID" value="NZ_CBCSFL010000024.1"/>
</dbReference>
<sequence length="62" mass="6966">MNEIEELELEKLQAEVHKLTAEARKLIAESSKMKRETMFYPFVAVGGAVTVIVTAAAFLHKF</sequence>
<dbReference type="OrthoDB" id="7020682at2"/>
<evidence type="ECO:0000313" key="4">
    <source>
        <dbReference type="Proteomes" id="UP000263595"/>
    </source>
</evidence>
<keyword evidence="2" id="KW-1133">Transmembrane helix</keyword>
<feature type="transmembrane region" description="Helical" evidence="2">
    <location>
        <begin position="39"/>
        <end position="59"/>
    </location>
</feature>
<keyword evidence="1" id="KW-0175">Coiled coil</keyword>
<keyword evidence="4" id="KW-1185">Reference proteome</keyword>
<proteinExistence type="predicted"/>
<evidence type="ECO:0000313" key="3">
    <source>
        <dbReference type="EMBL" id="SYX90699.1"/>
    </source>
</evidence>
<evidence type="ECO:0000256" key="2">
    <source>
        <dbReference type="SAM" id="Phobius"/>
    </source>
</evidence>
<dbReference type="AlphaFoldDB" id="A0A383RUH9"/>
<accession>A0A383RUH9</accession>
<organism evidence="3 4">
    <name type="scientific">Pseudomonas reidholzensis</name>
    <dbReference type="NCBI Taxonomy" id="1785162"/>
    <lineage>
        <taxon>Bacteria</taxon>
        <taxon>Pseudomonadati</taxon>
        <taxon>Pseudomonadota</taxon>
        <taxon>Gammaproteobacteria</taxon>
        <taxon>Pseudomonadales</taxon>
        <taxon>Pseudomonadaceae</taxon>
        <taxon>Pseudomonas</taxon>
    </lineage>
</organism>
<dbReference type="Proteomes" id="UP000263595">
    <property type="component" value="Unassembled WGS sequence"/>
</dbReference>
<protein>
    <submittedName>
        <fullName evidence="3">Uncharacterized protein</fullName>
    </submittedName>
</protein>
<keyword evidence="2" id="KW-0812">Transmembrane</keyword>